<dbReference type="NCBIfam" id="TIGR00412">
    <property type="entry name" value="redox_disulf_2"/>
    <property type="match status" value="1"/>
</dbReference>
<dbReference type="SUPFAM" id="SSF52833">
    <property type="entry name" value="Thioredoxin-like"/>
    <property type="match status" value="1"/>
</dbReference>
<dbReference type="PANTHER" id="PTHR36450">
    <property type="entry name" value="THIOREDOXIN"/>
    <property type="match status" value="1"/>
</dbReference>
<sequence length="147" mass="15367">MALFGFGKKKNAEEELVQCGCGEMCKPSEIAAKKADEEAKAKNSGCCCGGDCNTETIAEAEKAKVSGSSVKVLGSGCAKCNQLEAATLEALKELGMDATIDHVTDFTQIAAYGVMTTPALVVDGKVVSFGKVLKKDEVVKILQKVRG</sequence>
<dbReference type="RefSeq" id="WP_018213996.1">
    <property type="nucleotide sequence ID" value="NZ_CP035281.1"/>
</dbReference>
<reference evidence="2 3" key="1">
    <citation type="submission" date="2019-01" db="EMBL/GenBank/DDBJ databases">
        <title>Draft genomes of a novel of Aminipila strains.</title>
        <authorList>
            <person name="Ma S."/>
        </authorList>
    </citation>
    <scope>NUCLEOTIDE SEQUENCE [LARGE SCALE GENOMIC DNA]</scope>
    <source>
        <strain evidence="3">JN-39</strain>
    </source>
</reference>
<dbReference type="InterPro" id="IPR005243">
    <property type="entry name" value="THIRX-like_proc"/>
</dbReference>
<organism evidence="2 3">
    <name type="scientific">Aminipila luticellarii</name>
    <dbReference type="NCBI Taxonomy" id="2507160"/>
    <lineage>
        <taxon>Bacteria</taxon>
        <taxon>Bacillati</taxon>
        <taxon>Bacillota</taxon>
        <taxon>Clostridia</taxon>
        <taxon>Peptostreptococcales</taxon>
        <taxon>Anaerovoracaceae</taxon>
        <taxon>Aminipila</taxon>
    </lineage>
</organism>
<dbReference type="PANTHER" id="PTHR36450:SF1">
    <property type="entry name" value="THIOREDOXIN"/>
    <property type="match status" value="1"/>
</dbReference>
<protein>
    <submittedName>
        <fullName evidence="2">Thioredoxin family protein</fullName>
    </submittedName>
</protein>
<keyword evidence="3" id="KW-1185">Reference proteome</keyword>
<proteinExistence type="predicted"/>
<feature type="domain" description="Thioredoxin-like fold" evidence="1">
    <location>
        <begin position="69"/>
        <end position="143"/>
    </location>
</feature>
<dbReference type="OrthoDB" id="9800630at2"/>
<dbReference type="Pfam" id="PF13192">
    <property type="entry name" value="Thioredoxin_3"/>
    <property type="match status" value="1"/>
</dbReference>
<gene>
    <name evidence="2" type="ORF">EQM06_11115</name>
</gene>
<dbReference type="InterPro" id="IPR012336">
    <property type="entry name" value="Thioredoxin-like_fold"/>
</dbReference>
<evidence type="ECO:0000259" key="1">
    <source>
        <dbReference type="Pfam" id="PF13192"/>
    </source>
</evidence>
<dbReference type="InterPro" id="IPR036249">
    <property type="entry name" value="Thioredoxin-like_sf"/>
</dbReference>
<evidence type="ECO:0000313" key="3">
    <source>
        <dbReference type="Proteomes" id="UP000287601"/>
    </source>
</evidence>
<dbReference type="EMBL" id="CP035281">
    <property type="protein sequence ID" value="QAT43727.1"/>
    <property type="molecule type" value="Genomic_DNA"/>
</dbReference>
<accession>A0A410PXM3</accession>
<dbReference type="KEGG" id="amij:EQM06_11115"/>
<evidence type="ECO:0000313" key="2">
    <source>
        <dbReference type="EMBL" id="QAT43727.1"/>
    </source>
</evidence>
<dbReference type="Gene3D" id="3.40.30.10">
    <property type="entry name" value="Glutaredoxin"/>
    <property type="match status" value="1"/>
</dbReference>
<dbReference type="AlphaFoldDB" id="A0A410PXM3"/>
<name>A0A410PXM3_9FIRM</name>
<dbReference type="Proteomes" id="UP000287601">
    <property type="component" value="Chromosome"/>
</dbReference>